<feature type="domain" description="NB-ARC" evidence="2">
    <location>
        <begin position="4"/>
        <end position="153"/>
    </location>
</feature>
<dbReference type="GO" id="GO:0043531">
    <property type="term" value="F:ADP binding"/>
    <property type="evidence" value="ECO:0007669"/>
    <property type="project" value="InterPro"/>
</dbReference>
<dbReference type="Gene3D" id="3.40.50.300">
    <property type="entry name" value="P-loop containing nucleotide triphosphate hydrolases"/>
    <property type="match status" value="1"/>
</dbReference>
<keyword evidence="1" id="KW-0611">Plant defense</keyword>
<dbReference type="AlphaFoldDB" id="A0AA38Z5R0"/>
<dbReference type="PANTHER" id="PTHR33463">
    <property type="entry name" value="NB-ARC DOMAIN-CONTAINING PROTEIN-RELATED"/>
    <property type="match status" value="1"/>
</dbReference>
<sequence>MLTLNEVMKDLRDADINTIGIWRIGGVENTTLVKQVAEQAVQEKLFDKVVMTSVFQTPDLRRIQGEIAGILGMKFEKESEQGRAARLHRRIKGKNTILIILDDIWAQLELKKIRIPSPNNHKGCKLVLTSRNKHVLSNEMSTQKDLELNIYKKIKHGFYLRIWWMIPLRI</sequence>
<name>A0AA38Z5R0_VITRO</name>
<protein>
    <recommendedName>
        <fullName evidence="2">NB-ARC domain-containing protein</fullName>
    </recommendedName>
</protein>
<proteinExistence type="predicted"/>
<reference evidence="3 4" key="1">
    <citation type="journal article" date="2023" name="BMC Biotechnol.">
        <title>Vitis rotundifolia cv Carlos genome sequencing.</title>
        <authorList>
            <person name="Huff M."/>
            <person name="Hulse-Kemp A."/>
            <person name="Scheffler B."/>
            <person name="Youngblood R."/>
            <person name="Simpson S."/>
            <person name="Babiker E."/>
            <person name="Staton M."/>
        </authorList>
    </citation>
    <scope>NUCLEOTIDE SEQUENCE [LARGE SCALE GENOMIC DNA]</scope>
    <source>
        <tissue evidence="3">Leaf</tissue>
    </source>
</reference>
<organism evidence="3 4">
    <name type="scientific">Vitis rotundifolia</name>
    <name type="common">Muscadine grape</name>
    <dbReference type="NCBI Taxonomy" id="103349"/>
    <lineage>
        <taxon>Eukaryota</taxon>
        <taxon>Viridiplantae</taxon>
        <taxon>Streptophyta</taxon>
        <taxon>Embryophyta</taxon>
        <taxon>Tracheophyta</taxon>
        <taxon>Spermatophyta</taxon>
        <taxon>Magnoliopsida</taxon>
        <taxon>eudicotyledons</taxon>
        <taxon>Gunneridae</taxon>
        <taxon>Pentapetalae</taxon>
        <taxon>rosids</taxon>
        <taxon>Vitales</taxon>
        <taxon>Vitaceae</taxon>
        <taxon>Viteae</taxon>
        <taxon>Vitis</taxon>
    </lineage>
</organism>
<comment type="caution">
    <text evidence="3">The sequence shown here is derived from an EMBL/GenBank/DDBJ whole genome shotgun (WGS) entry which is preliminary data.</text>
</comment>
<evidence type="ECO:0000313" key="4">
    <source>
        <dbReference type="Proteomes" id="UP001168098"/>
    </source>
</evidence>
<dbReference type="InterPro" id="IPR002182">
    <property type="entry name" value="NB-ARC"/>
</dbReference>
<accession>A0AA38Z5R0</accession>
<evidence type="ECO:0000313" key="3">
    <source>
        <dbReference type="EMBL" id="KAJ9682573.1"/>
    </source>
</evidence>
<evidence type="ECO:0000259" key="2">
    <source>
        <dbReference type="Pfam" id="PF00931"/>
    </source>
</evidence>
<gene>
    <name evidence="3" type="ORF">PVL29_018487</name>
</gene>
<dbReference type="PANTHER" id="PTHR33463:SF198">
    <property type="entry name" value="RPP4C3"/>
    <property type="match status" value="1"/>
</dbReference>
<dbReference type="SUPFAM" id="SSF52540">
    <property type="entry name" value="P-loop containing nucleoside triphosphate hydrolases"/>
    <property type="match status" value="1"/>
</dbReference>
<keyword evidence="4" id="KW-1185">Reference proteome</keyword>
<dbReference type="InterPro" id="IPR050905">
    <property type="entry name" value="Plant_NBS-LRR"/>
</dbReference>
<dbReference type="Pfam" id="PF00931">
    <property type="entry name" value="NB-ARC"/>
    <property type="match status" value="1"/>
</dbReference>
<dbReference type="InterPro" id="IPR027417">
    <property type="entry name" value="P-loop_NTPase"/>
</dbReference>
<dbReference type="EMBL" id="JARBHA010000014">
    <property type="protein sequence ID" value="KAJ9682573.1"/>
    <property type="molecule type" value="Genomic_DNA"/>
</dbReference>
<dbReference type="Proteomes" id="UP001168098">
    <property type="component" value="Unassembled WGS sequence"/>
</dbReference>
<evidence type="ECO:0000256" key="1">
    <source>
        <dbReference type="ARBA" id="ARBA00022821"/>
    </source>
</evidence>